<evidence type="ECO:0000313" key="2">
    <source>
        <dbReference type="Proteomes" id="UP000239415"/>
    </source>
</evidence>
<evidence type="ECO:0000313" key="1">
    <source>
        <dbReference type="EMBL" id="PRX23452.1"/>
    </source>
</evidence>
<reference evidence="1 2" key="1">
    <citation type="submission" date="2018-03" db="EMBL/GenBank/DDBJ databases">
        <title>Genomic Encyclopedia of Archaeal and Bacterial Type Strains, Phase II (KMG-II): from individual species to whole genera.</title>
        <authorList>
            <person name="Goeker M."/>
        </authorList>
    </citation>
    <scope>NUCLEOTIDE SEQUENCE [LARGE SCALE GENOMIC DNA]</scope>
    <source>
        <strain evidence="1 2">DSM 43146</strain>
    </source>
</reference>
<gene>
    <name evidence="1" type="ORF">CLV67_103200</name>
</gene>
<organism evidence="1 2">
    <name type="scientific">Actinoplanes italicus</name>
    <dbReference type="NCBI Taxonomy" id="113567"/>
    <lineage>
        <taxon>Bacteria</taxon>
        <taxon>Bacillati</taxon>
        <taxon>Actinomycetota</taxon>
        <taxon>Actinomycetes</taxon>
        <taxon>Micromonosporales</taxon>
        <taxon>Micromonosporaceae</taxon>
        <taxon>Actinoplanes</taxon>
    </lineage>
</organism>
<comment type="caution">
    <text evidence="1">The sequence shown here is derived from an EMBL/GenBank/DDBJ whole genome shotgun (WGS) entry which is preliminary data.</text>
</comment>
<dbReference type="OrthoDB" id="3822696at2"/>
<name>A0A2T0KIU3_9ACTN</name>
<sequence>MREMTAEKAATEIRQAYGTWKTQGGEGWMRTVEIFRRADLSLDEAAAGVRHLLRTEPTFTAAHDPARLEQTEDDRACQIPLGRDTVGLVVWG</sequence>
<protein>
    <submittedName>
        <fullName evidence="1">Uncharacterized protein</fullName>
    </submittedName>
</protein>
<proteinExistence type="predicted"/>
<dbReference type="AlphaFoldDB" id="A0A2T0KIU3"/>
<dbReference type="EMBL" id="PVMZ01000003">
    <property type="protein sequence ID" value="PRX23452.1"/>
    <property type="molecule type" value="Genomic_DNA"/>
</dbReference>
<dbReference type="Proteomes" id="UP000239415">
    <property type="component" value="Unassembled WGS sequence"/>
</dbReference>
<keyword evidence="2" id="KW-1185">Reference proteome</keyword>
<accession>A0A2T0KIU3</accession>
<dbReference type="RefSeq" id="WP_106316652.1">
    <property type="nucleotide sequence ID" value="NZ_BOMO01000041.1"/>
</dbReference>